<dbReference type="Proteomes" id="UP000569914">
    <property type="component" value="Unassembled WGS sequence"/>
</dbReference>
<organism evidence="2 3">
    <name type="scientific">Microlunatus parietis</name>
    <dbReference type="NCBI Taxonomy" id="682979"/>
    <lineage>
        <taxon>Bacteria</taxon>
        <taxon>Bacillati</taxon>
        <taxon>Actinomycetota</taxon>
        <taxon>Actinomycetes</taxon>
        <taxon>Propionibacteriales</taxon>
        <taxon>Propionibacteriaceae</taxon>
        <taxon>Microlunatus</taxon>
    </lineage>
</organism>
<gene>
    <name evidence="2" type="ORF">BKA15_005814</name>
</gene>
<dbReference type="EMBL" id="JACCBU010000001">
    <property type="protein sequence ID" value="NYE74485.1"/>
    <property type="molecule type" value="Genomic_DNA"/>
</dbReference>
<name>A0A7Y9ID19_9ACTN</name>
<dbReference type="RefSeq" id="WP_179756826.1">
    <property type="nucleotide sequence ID" value="NZ_JACCBU010000001.1"/>
</dbReference>
<reference evidence="2 3" key="1">
    <citation type="submission" date="2020-07" db="EMBL/GenBank/DDBJ databases">
        <title>Sequencing the genomes of 1000 actinobacteria strains.</title>
        <authorList>
            <person name="Klenk H.-P."/>
        </authorList>
    </citation>
    <scope>NUCLEOTIDE SEQUENCE [LARGE SCALE GENOMIC DNA]</scope>
    <source>
        <strain evidence="2 3">DSM 22083</strain>
    </source>
</reference>
<evidence type="ECO:0000313" key="3">
    <source>
        <dbReference type="Proteomes" id="UP000569914"/>
    </source>
</evidence>
<dbReference type="SUPFAM" id="SSF55347">
    <property type="entry name" value="Glyceraldehyde-3-phosphate dehydrogenase-like, C-terminal domain"/>
    <property type="match status" value="1"/>
</dbReference>
<sequence>MSRVLLVRTDPGVQRVAVAVLRGDLGLPWAVQADLVLRGPDGGTLGELLAGAVDAVRFVLGLGVRTVSARCTGSLDDDHGVLNATLIFEHEVGASITVSRIATPGLDEARLRVMGNEGVLAADLTRPAVLIDGGARLLAYGPTAVEPVLEPADADAVAGVVDAIRKSIAENAVIHLEGI</sequence>
<dbReference type="Pfam" id="PF22725">
    <property type="entry name" value="GFO_IDH_MocA_C3"/>
    <property type="match status" value="1"/>
</dbReference>
<comment type="caution">
    <text evidence="2">The sequence shown here is derived from an EMBL/GenBank/DDBJ whole genome shotgun (WGS) entry which is preliminary data.</text>
</comment>
<feature type="domain" description="GFO/IDH/MocA-like oxidoreductase" evidence="1">
    <location>
        <begin position="39"/>
        <end position="120"/>
    </location>
</feature>
<proteinExistence type="predicted"/>
<evidence type="ECO:0000313" key="2">
    <source>
        <dbReference type="EMBL" id="NYE74485.1"/>
    </source>
</evidence>
<dbReference type="AlphaFoldDB" id="A0A7Y9ID19"/>
<dbReference type="InterPro" id="IPR055170">
    <property type="entry name" value="GFO_IDH_MocA-like_dom"/>
</dbReference>
<accession>A0A7Y9ID19</accession>
<keyword evidence="3" id="KW-1185">Reference proteome</keyword>
<evidence type="ECO:0000259" key="1">
    <source>
        <dbReference type="Pfam" id="PF22725"/>
    </source>
</evidence>
<protein>
    <submittedName>
        <fullName evidence="2">Putative dehydrogenase</fullName>
    </submittedName>
</protein>
<dbReference type="Gene3D" id="3.30.360.10">
    <property type="entry name" value="Dihydrodipicolinate Reductase, domain 2"/>
    <property type="match status" value="1"/>
</dbReference>